<feature type="region of interest" description="Disordered" evidence="1">
    <location>
        <begin position="1"/>
        <end position="20"/>
    </location>
</feature>
<sequence>MNTMTLNNFEENSSVETRTEVPATNQPVSIYQPTSYDYLALLPALITAVTPLILVLKKK</sequence>
<gene>
    <name evidence="3" type="ORF">H6G81_16185</name>
</gene>
<accession>A0ABR8GSX7</accession>
<comment type="caution">
    <text evidence="3">The sequence shown here is derived from an EMBL/GenBank/DDBJ whole genome shotgun (WGS) entry which is preliminary data.</text>
</comment>
<dbReference type="Proteomes" id="UP000660380">
    <property type="component" value="Unassembled WGS sequence"/>
</dbReference>
<dbReference type="RefSeq" id="WP_190909789.1">
    <property type="nucleotide sequence ID" value="NZ_JACJTA010000032.1"/>
</dbReference>
<keyword evidence="4" id="KW-1185">Reference proteome</keyword>
<name>A0ABR8GSX7_9CYAN</name>
<organism evidence="3 4">
    <name type="scientific">Scytonema hofmannii FACHB-248</name>
    <dbReference type="NCBI Taxonomy" id="1842502"/>
    <lineage>
        <taxon>Bacteria</taxon>
        <taxon>Bacillati</taxon>
        <taxon>Cyanobacteriota</taxon>
        <taxon>Cyanophyceae</taxon>
        <taxon>Nostocales</taxon>
        <taxon>Scytonemataceae</taxon>
        <taxon>Scytonema</taxon>
    </lineage>
</organism>
<evidence type="ECO:0000313" key="3">
    <source>
        <dbReference type="EMBL" id="MBD2606021.1"/>
    </source>
</evidence>
<evidence type="ECO:0000313" key="4">
    <source>
        <dbReference type="Proteomes" id="UP000660380"/>
    </source>
</evidence>
<feature type="transmembrane region" description="Helical" evidence="2">
    <location>
        <begin position="38"/>
        <end position="56"/>
    </location>
</feature>
<evidence type="ECO:0000256" key="1">
    <source>
        <dbReference type="SAM" id="MobiDB-lite"/>
    </source>
</evidence>
<reference evidence="3 4" key="1">
    <citation type="journal article" date="2020" name="ISME J.">
        <title>Comparative genomics reveals insights into cyanobacterial evolution and habitat adaptation.</title>
        <authorList>
            <person name="Chen M.Y."/>
            <person name="Teng W.K."/>
            <person name="Zhao L."/>
            <person name="Hu C.X."/>
            <person name="Zhou Y.K."/>
            <person name="Han B.P."/>
            <person name="Song L.R."/>
            <person name="Shu W.S."/>
        </authorList>
    </citation>
    <scope>NUCLEOTIDE SEQUENCE [LARGE SCALE GENOMIC DNA]</scope>
    <source>
        <strain evidence="3 4">FACHB-248</strain>
    </source>
</reference>
<protein>
    <submittedName>
        <fullName evidence="3">Uncharacterized protein</fullName>
    </submittedName>
</protein>
<keyword evidence="2" id="KW-0812">Transmembrane</keyword>
<evidence type="ECO:0000256" key="2">
    <source>
        <dbReference type="SAM" id="Phobius"/>
    </source>
</evidence>
<proteinExistence type="predicted"/>
<keyword evidence="2" id="KW-0472">Membrane</keyword>
<keyword evidence="2" id="KW-1133">Transmembrane helix</keyword>
<dbReference type="EMBL" id="JACJTA010000032">
    <property type="protein sequence ID" value="MBD2606021.1"/>
    <property type="molecule type" value="Genomic_DNA"/>
</dbReference>